<evidence type="ECO:0000256" key="5">
    <source>
        <dbReference type="ARBA" id="ARBA00022692"/>
    </source>
</evidence>
<keyword evidence="10 11" id="KW-0458">Lysosome</keyword>
<dbReference type="PANTHER" id="PTHR21014">
    <property type="entry name" value="PHOSPHATIDYLINOSITOL-4,5-BISPHOSPHATE 4-PHOSPHATASE"/>
    <property type="match status" value="1"/>
</dbReference>
<name>A0A9X6RJZ5_HYPEX</name>
<dbReference type="OrthoDB" id="9939933at2759"/>
<keyword evidence="8 11" id="KW-1133">Transmembrane helix</keyword>
<reference evidence="14" key="1">
    <citation type="submission" date="2017-01" db="EMBL/GenBank/DDBJ databases">
        <title>Comparative genomics of anhydrobiosis in the tardigrade Hypsibius dujardini.</title>
        <authorList>
            <person name="Yoshida Y."/>
            <person name="Koutsovoulos G."/>
            <person name="Laetsch D."/>
            <person name="Stevens L."/>
            <person name="Kumar S."/>
            <person name="Horikawa D."/>
            <person name="Ishino K."/>
            <person name="Komine S."/>
            <person name="Tomita M."/>
            <person name="Blaxter M."/>
            <person name="Arakawa K."/>
        </authorList>
    </citation>
    <scope>NUCLEOTIDE SEQUENCE [LARGE SCALE GENOMIC DNA]</scope>
    <source>
        <strain evidence="14">Z151</strain>
    </source>
</reference>
<dbReference type="GO" id="GO:0031902">
    <property type="term" value="C:late endosome membrane"/>
    <property type="evidence" value="ECO:0007669"/>
    <property type="project" value="UniProtKB-SubCell"/>
</dbReference>
<evidence type="ECO:0000313" key="13">
    <source>
        <dbReference type="EMBL" id="OWA50420.1"/>
    </source>
</evidence>
<sequence>MEGPVQIQRRPSQSIKPTASTLLFLQGLANGGSPGGILPNGFGSARHGHTQTLPEDEEEEEEEKNDENDTVLAVNCRVCAMEIIINEEEGFVVKCGACNEATPIRNAPVREKYVRCPCKCLLICKDSSEKIACPRPNCKRIITISSLGGDGRQAPSSTMQGFPAGTVRVLCVHCSQEFLFNILHKTLAKCPHCSKISGVGNDYRRRQLRVYSFVAFLFLLITAFVIFTTGFLVAESGGIVALYIGLIAISVLALVRVGYFVRMRVSKVLESA</sequence>
<dbReference type="Pfam" id="PF09788">
    <property type="entry name" value="Tmemb_55A"/>
    <property type="match status" value="1"/>
</dbReference>
<accession>A0A9X6RJZ5</accession>
<evidence type="ECO:0000256" key="1">
    <source>
        <dbReference type="ARBA" id="ARBA00001261"/>
    </source>
</evidence>
<evidence type="ECO:0000256" key="6">
    <source>
        <dbReference type="ARBA" id="ARBA00022753"/>
    </source>
</evidence>
<comment type="function">
    <text evidence="11">Catalyzes the hydrolysis of phosphatidylinositol-4,5-bisphosphate (PtdIns-4,5-P2) to phosphatidylinositol-4-phosphate (PtdIns-4-P).</text>
</comment>
<proteinExistence type="predicted"/>
<dbReference type="EC" id="3.1.3.78" evidence="4 11"/>
<evidence type="ECO:0000256" key="4">
    <source>
        <dbReference type="ARBA" id="ARBA00012936"/>
    </source>
</evidence>
<keyword evidence="9 11" id="KW-0472">Membrane</keyword>
<evidence type="ECO:0000256" key="12">
    <source>
        <dbReference type="SAM" id="MobiDB-lite"/>
    </source>
</evidence>
<keyword evidence="14" id="KW-1185">Reference proteome</keyword>
<protein>
    <recommendedName>
        <fullName evidence="4 11">Phosphatidylinositol-4,5-bisphosphate 4-phosphatase</fullName>
        <ecNumber evidence="4 11">3.1.3.78</ecNumber>
    </recommendedName>
</protein>
<comment type="subcellular location">
    <subcellularLocation>
        <location evidence="2 11">Late endosome membrane</location>
        <topology evidence="2 11">Multi-pass membrane protein</topology>
    </subcellularLocation>
    <subcellularLocation>
        <location evidence="3 11">Lysosome membrane</location>
        <topology evidence="3 11">Multi-pass membrane protein</topology>
    </subcellularLocation>
</comment>
<organism evidence="13 14">
    <name type="scientific">Hypsibius exemplaris</name>
    <name type="common">Freshwater tardigrade</name>
    <dbReference type="NCBI Taxonomy" id="2072580"/>
    <lineage>
        <taxon>Eukaryota</taxon>
        <taxon>Metazoa</taxon>
        <taxon>Ecdysozoa</taxon>
        <taxon>Tardigrada</taxon>
        <taxon>Eutardigrada</taxon>
        <taxon>Parachela</taxon>
        <taxon>Hypsibioidea</taxon>
        <taxon>Hypsibiidae</taxon>
        <taxon>Hypsibius</taxon>
    </lineage>
</organism>
<comment type="caution">
    <text evidence="13">The sequence shown here is derived from an EMBL/GenBank/DDBJ whole genome shotgun (WGS) entry which is preliminary data.</text>
</comment>
<evidence type="ECO:0000256" key="2">
    <source>
        <dbReference type="ARBA" id="ARBA00004107"/>
    </source>
</evidence>
<dbReference type="GO" id="GO:0046856">
    <property type="term" value="P:phosphatidylinositol dephosphorylation"/>
    <property type="evidence" value="ECO:0007669"/>
    <property type="project" value="InterPro"/>
</dbReference>
<gene>
    <name evidence="13" type="ORF">BV898_14937</name>
</gene>
<evidence type="ECO:0000256" key="10">
    <source>
        <dbReference type="ARBA" id="ARBA00023228"/>
    </source>
</evidence>
<keyword evidence="5 11" id="KW-0812">Transmembrane</keyword>
<evidence type="ECO:0000256" key="9">
    <source>
        <dbReference type="ARBA" id="ARBA00023136"/>
    </source>
</evidence>
<comment type="catalytic activity">
    <reaction evidence="1 11">
        <text>a 1,2-diacyl-sn-glycero-3-phospho-(1D-myo-inositol-4,5-bisphosphate) + H2O = a 1,2-diacyl-sn-glycero-3-phospho-(1D-myo-inositol-5-phosphate) + phosphate</text>
        <dbReference type="Rhea" id="RHEA:25674"/>
        <dbReference type="ChEBI" id="CHEBI:15377"/>
        <dbReference type="ChEBI" id="CHEBI:43474"/>
        <dbReference type="ChEBI" id="CHEBI:57795"/>
        <dbReference type="ChEBI" id="CHEBI:58456"/>
        <dbReference type="EC" id="3.1.3.78"/>
    </reaction>
</comment>
<dbReference type="GO" id="GO:0034597">
    <property type="term" value="F:phosphatidylinositol-4,5-bisphosphate 4-phosphatase activity"/>
    <property type="evidence" value="ECO:0007669"/>
    <property type="project" value="UniProtKB-EC"/>
</dbReference>
<evidence type="ECO:0000256" key="8">
    <source>
        <dbReference type="ARBA" id="ARBA00022989"/>
    </source>
</evidence>
<feature type="transmembrane region" description="Helical" evidence="11">
    <location>
        <begin position="210"/>
        <end position="234"/>
    </location>
</feature>
<evidence type="ECO:0000256" key="11">
    <source>
        <dbReference type="RuleBase" id="RU365008"/>
    </source>
</evidence>
<dbReference type="Proteomes" id="UP000192578">
    <property type="component" value="Unassembled WGS sequence"/>
</dbReference>
<keyword evidence="7 11" id="KW-0378">Hydrolase</keyword>
<dbReference type="AlphaFoldDB" id="A0A9X6RJZ5"/>
<dbReference type="PANTHER" id="PTHR21014:SF6">
    <property type="entry name" value="PHOSPHATIDYLINOSITOL-4,5-BISPHOSPHATE 4-PHOSPHATASE"/>
    <property type="match status" value="1"/>
</dbReference>
<evidence type="ECO:0000313" key="14">
    <source>
        <dbReference type="Proteomes" id="UP000192578"/>
    </source>
</evidence>
<evidence type="ECO:0000256" key="3">
    <source>
        <dbReference type="ARBA" id="ARBA00004155"/>
    </source>
</evidence>
<dbReference type="GO" id="GO:0005765">
    <property type="term" value="C:lysosomal membrane"/>
    <property type="evidence" value="ECO:0007669"/>
    <property type="project" value="UniProtKB-SubCell"/>
</dbReference>
<dbReference type="EMBL" id="MTYJ01000192">
    <property type="protein sequence ID" value="OWA50420.1"/>
    <property type="molecule type" value="Genomic_DNA"/>
</dbReference>
<dbReference type="GO" id="GO:0005886">
    <property type="term" value="C:plasma membrane"/>
    <property type="evidence" value="ECO:0007669"/>
    <property type="project" value="TreeGrafter"/>
</dbReference>
<feature type="transmembrane region" description="Helical" evidence="11">
    <location>
        <begin position="240"/>
        <end position="261"/>
    </location>
</feature>
<keyword evidence="6 11" id="KW-0967">Endosome</keyword>
<dbReference type="InterPro" id="IPR019178">
    <property type="entry name" value="PtdIns-P2-Ptase"/>
</dbReference>
<dbReference type="GO" id="GO:0030670">
    <property type="term" value="C:phagocytic vesicle membrane"/>
    <property type="evidence" value="ECO:0007669"/>
    <property type="project" value="TreeGrafter"/>
</dbReference>
<feature type="region of interest" description="Disordered" evidence="12">
    <location>
        <begin position="36"/>
        <end position="67"/>
    </location>
</feature>
<feature type="compositionally biased region" description="Acidic residues" evidence="12">
    <location>
        <begin position="54"/>
        <end position="67"/>
    </location>
</feature>
<evidence type="ECO:0000256" key="7">
    <source>
        <dbReference type="ARBA" id="ARBA00022801"/>
    </source>
</evidence>